<evidence type="ECO:0000313" key="1">
    <source>
        <dbReference type="EMBL" id="UYM03449.1"/>
    </source>
</evidence>
<dbReference type="EMBL" id="CP094970">
    <property type="protein sequence ID" value="UYM03449.1"/>
    <property type="molecule type" value="Genomic_DNA"/>
</dbReference>
<reference evidence="1" key="1">
    <citation type="submission" date="2022-01" db="EMBL/GenBank/DDBJ databases">
        <title>Nocardioidaceae gen. sp. A5X3R13.</title>
        <authorList>
            <person name="Lopez Marin M.A."/>
            <person name="Uhlik O."/>
        </authorList>
    </citation>
    <scope>NUCLEOTIDE SEQUENCE</scope>
    <source>
        <strain evidence="1">A5X3R13</strain>
    </source>
</reference>
<protein>
    <submittedName>
        <fullName evidence="1">Uncharacterized protein</fullName>
    </submittedName>
</protein>
<dbReference type="RefSeq" id="WP_271632057.1">
    <property type="nucleotide sequence ID" value="NZ_CP094970.1"/>
</dbReference>
<dbReference type="Proteomes" id="UP001164390">
    <property type="component" value="Chromosome"/>
</dbReference>
<organism evidence="1 2">
    <name type="scientific">Solicola gregarius</name>
    <dbReference type="NCBI Taxonomy" id="2908642"/>
    <lineage>
        <taxon>Bacteria</taxon>
        <taxon>Bacillati</taxon>
        <taxon>Actinomycetota</taxon>
        <taxon>Actinomycetes</taxon>
        <taxon>Propionibacteriales</taxon>
        <taxon>Nocardioidaceae</taxon>
        <taxon>Solicola</taxon>
    </lineage>
</organism>
<name>A0AA46YJD6_9ACTN</name>
<dbReference type="KEGG" id="sgrg:L0C25_12870"/>
<sequence length="67" mass="7912">MAFKLFYPSDNTGAFEEFDDEAKYRFNDHGLLVITTGDGVRQTYSPSAWLYVQDHRKPREQRVARIR</sequence>
<dbReference type="AlphaFoldDB" id="A0AA46YJD6"/>
<evidence type="ECO:0000313" key="2">
    <source>
        <dbReference type="Proteomes" id="UP001164390"/>
    </source>
</evidence>
<proteinExistence type="predicted"/>
<accession>A0AA46YJD6</accession>
<keyword evidence="2" id="KW-1185">Reference proteome</keyword>
<gene>
    <name evidence="1" type="ORF">L0C25_12870</name>
</gene>